<evidence type="ECO:0000256" key="2">
    <source>
        <dbReference type="SAM" id="Phobius"/>
    </source>
</evidence>
<feature type="transmembrane region" description="Helical" evidence="2">
    <location>
        <begin position="319"/>
        <end position="342"/>
    </location>
</feature>
<comment type="caution">
    <text evidence="4">The sequence shown here is derived from an EMBL/GenBank/DDBJ whole genome shotgun (WGS) entry which is preliminary data.</text>
</comment>
<feature type="domain" description="DUF112" evidence="3">
    <location>
        <begin position="19"/>
        <end position="439"/>
    </location>
</feature>
<keyword evidence="5" id="KW-1185">Reference proteome</keyword>
<protein>
    <submittedName>
        <fullName evidence="4">C4-dicarboxylate ABC transporter permease</fullName>
    </submittedName>
</protein>
<name>A0ABQ1LF25_9RHOB</name>
<accession>A0ABQ1LF25</accession>
<proteinExistence type="predicted"/>
<organism evidence="4 5">
    <name type="scientific">Marivita lacus</name>
    <dbReference type="NCBI Taxonomy" id="1323742"/>
    <lineage>
        <taxon>Bacteria</taxon>
        <taxon>Pseudomonadati</taxon>
        <taxon>Pseudomonadota</taxon>
        <taxon>Alphaproteobacteria</taxon>
        <taxon>Rhodobacterales</taxon>
        <taxon>Roseobacteraceae</taxon>
        <taxon>Marivita</taxon>
    </lineage>
</organism>
<feature type="transmembrane region" description="Helical" evidence="2">
    <location>
        <begin position="40"/>
        <end position="66"/>
    </location>
</feature>
<feature type="transmembrane region" description="Helical" evidence="2">
    <location>
        <begin position="354"/>
        <end position="378"/>
    </location>
</feature>
<dbReference type="PANTHER" id="PTHR35342">
    <property type="entry name" value="TRICARBOXYLIC TRANSPORT PROTEIN"/>
    <property type="match status" value="1"/>
</dbReference>
<dbReference type="Proteomes" id="UP000645462">
    <property type="component" value="Unassembled WGS sequence"/>
</dbReference>
<dbReference type="Pfam" id="PF01970">
    <property type="entry name" value="TctA"/>
    <property type="match status" value="1"/>
</dbReference>
<feature type="transmembrane region" description="Helical" evidence="2">
    <location>
        <begin position="168"/>
        <end position="186"/>
    </location>
</feature>
<sequence>MIEDLIGAGFALMTWSNVAAMVFGTLIGIVIGALPGLTTTIGLAILIPLSFGLSPLVALGLMAGLYNGSMYGGAIPAILLNIPGTPAAIATTFDGYPMTEQGNAASALRVACFSSAVGGFSSALALLLLAPPLSLVTLAFGPPEYFWIATFGLVSIAVLIGGDPIKGMISALLGLLISSVGMDTVTGRIRFSFGRLELVDGVNIVVVLIGLFALPRVLQMAEDAVTRGVRVSDLKIGRGQSTPFPIAHLIPTWIRSSVIGIMVGILPGAGGNIAAFLSYNEAKRSDRDPESFGKGNPKGVAAAEAGNSSDNAASMIPTLTLGVPGNAIAALIMGGLLVHGLQPGPSLFRDNGEIVYGFVLQMMITSVLLFALGGMIATRIFAQVLRVPQVMLAPMIVALMCLGLYTVNNSQFELFMMIGFGVFGYILMRMQFPLPPLILGVILGGMAEQNLRTALLISRGDWWHLLASPISKTIAGLVVLVLLVPLYRHVRERQSEALKNG</sequence>
<keyword evidence="2" id="KW-0472">Membrane</keyword>
<evidence type="ECO:0000313" key="4">
    <source>
        <dbReference type="EMBL" id="GGC23606.1"/>
    </source>
</evidence>
<feature type="transmembrane region" description="Helical" evidence="2">
    <location>
        <begin position="463"/>
        <end position="487"/>
    </location>
</feature>
<feature type="transmembrane region" description="Helical" evidence="2">
    <location>
        <begin position="113"/>
        <end position="133"/>
    </location>
</feature>
<feature type="transmembrane region" description="Helical" evidence="2">
    <location>
        <begin position="73"/>
        <end position="93"/>
    </location>
</feature>
<dbReference type="PANTHER" id="PTHR35342:SF5">
    <property type="entry name" value="TRICARBOXYLIC TRANSPORT PROTEIN"/>
    <property type="match status" value="1"/>
</dbReference>
<keyword evidence="2" id="KW-1133">Transmembrane helix</keyword>
<gene>
    <name evidence="4" type="ORF">GCM10011363_45140</name>
</gene>
<evidence type="ECO:0000256" key="1">
    <source>
        <dbReference type="SAM" id="MobiDB-lite"/>
    </source>
</evidence>
<evidence type="ECO:0000259" key="3">
    <source>
        <dbReference type="Pfam" id="PF01970"/>
    </source>
</evidence>
<feature type="transmembrane region" description="Helical" evidence="2">
    <location>
        <begin position="12"/>
        <end position="34"/>
    </location>
</feature>
<evidence type="ECO:0000313" key="5">
    <source>
        <dbReference type="Proteomes" id="UP000645462"/>
    </source>
</evidence>
<feature type="transmembrane region" description="Helical" evidence="2">
    <location>
        <begin position="390"/>
        <end position="408"/>
    </location>
</feature>
<dbReference type="InterPro" id="IPR002823">
    <property type="entry name" value="DUF112_TM"/>
</dbReference>
<dbReference type="EMBL" id="BMFC01000028">
    <property type="protein sequence ID" value="GGC23606.1"/>
    <property type="molecule type" value="Genomic_DNA"/>
</dbReference>
<reference evidence="5" key="1">
    <citation type="journal article" date="2019" name="Int. J. Syst. Evol. Microbiol.">
        <title>The Global Catalogue of Microorganisms (GCM) 10K type strain sequencing project: providing services to taxonomists for standard genome sequencing and annotation.</title>
        <authorList>
            <consortium name="The Broad Institute Genomics Platform"/>
            <consortium name="The Broad Institute Genome Sequencing Center for Infectious Disease"/>
            <person name="Wu L."/>
            <person name="Ma J."/>
        </authorList>
    </citation>
    <scope>NUCLEOTIDE SEQUENCE [LARGE SCALE GENOMIC DNA]</scope>
    <source>
        <strain evidence="5">CGMCC 1.12478</strain>
    </source>
</reference>
<keyword evidence="2" id="KW-0812">Transmembrane</keyword>
<feature type="transmembrane region" description="Helical" evidence="2">
    <location>
        <begin position="253"/>
        <end position="277"/>
    </location>
</feature>
<feature type="region of interest" description="Disordered" evidence="1">
    <location>
        <begin position="285"/>
        <end position="306"/>
    </location>
</feature>
<feature type="transmembrane region" description="Helical" evidence="2">
    <location>
        <begin position="145"/>
        <end position="162"/>
    </location>
</feature>
<feature type="transmembrane region" description="Helical" evidence="2">
    <location>
        <begin position="198"/>
        <end position="218"/>
    </location>
</feature>